<protein>
    <recommendedName>
        <fullName evidence="4">Ribbon-helix-helix protein CopG domain-containing protein</fullName>
    </recommendedName>
</protein>
<dbReference type="Proteomes" id="UP001595764">
    <property type="component" value="Unassembled WGS sequence"/>
</dbReference>
<reference evidence="3" key="1">
    <citation type="journal article" date="2019" name="Int. J. Syst. Evol. Microbiol.">
        <title>The Global Catalogue of Microorganisms (GCM) 10K type strain sequencing project: providing services to taxonomists for standard genome sequencing and annotation.</title>
        <authorList>
            <consortium name="The Broad Institute Genomics Platform"/>
            <consortium name="The Broad Institute Genome Sequencing Center for Infectious Disease"/>
            <person name="Wu L."/>
            <person name="Ma J."/>
        </authorList>
    </citation>
    <scope>NUCLEOTIDE SEQUENCE [LARGE SCALE GENOMIC DNA]</scope>
    <source>
        <strain evidence="3">CGMCC 4.7682</strain>
    </source>
</reference>
<evidence type="ECO:0000256" key="1">
    <source>
        <dbReference type="SAM" id="MobiDB-lite"/>
    </source>
</evidence>
<organism evidence="2 3">
    <name type="scientific">Amycolatopsis halotolerans</name>
    <dbReference type="NCBI Taxonomy" id="330083"/>
    <lineage>
        <taxon>Bacteria</taxon>
        <taxon>Bacillati</taxon>
        <taxon>Actinomycetota</taxon>
        <taxon>Actinomycetes</taxon>
        <taxon>Pseudonocardiales</taxon>
        <taxon>Pseudonocardiaceae</taxon>
        <taxon>Amycolatopsis</taxon>
    </lineage>
</organism>
<comment type="caution">
    <text evidence="2">The sequence shown here is derived from an EMBL/GenBank/DDBJ whole genome shotgun (WGS) entry which is preliminary data.</text>
</comment>
<accession>A0ABV7QNT4</accession>
<dbReference type="SUPFAM" id="SSF47598">
    <property type="entry name" value="Ribbon-helix-helix"/>
    <property type="match status" value="1"/>
</dbReference>
<evidence type="ECO:0000313" key="3">
    <source>
        <dbReference type="Proteomes" id="UP001595764"/>
    </source>
</evidence>
<sequence length="127" mass="14036">MTEPMSREQVLAGIRGEIAEQEASARREADPVKRERMLRHARSRQDHAEEEADAVAADIAENEQSALSLRVPSSLAVALKARAAAEQIPTSALVRRILAQAVQRSDAPVLTVEQVEQIARRVYRESV</sequence>
<evidence type="ECO:0000313" key="2">
    <source>
        <dbReference type="EMBL" id="MFC3513995.1"/>
    </source>
</evidence>
<gene>
    <name evidence="2" type="ORF">ACFORO_27765</name>
</gene>
<keyword evidence="3" id="KW-1185">Reference proteome</keyword>
<evidence type="ECO:0008006" key="4">
    <source>
        <dbReference type="Google" id="ProtNLM"/>
    </source>
</evidence>
<dbReference type="RefSeq" id="WP_377875949.1">
    <property type="nucleotide sequence ID" value="NZ_JBHMAY010000087.1"/>
</dbReference>
<name>A0ABV7QNT4_9PSEU</name>
<dbReference type="EMBL" id="JBHRWI010000031">
    <property type="protein sequence ID" value="MFC3513995.1"/>
    <property type="molecule type" value="Genomic_DNA"/>
</dbReference>
<feature type="compositionally biased region" description="Basic and acidic residues" evidence="1">
    <location>
        <begin position="23"/>
        <end position="35"/>
    </location>
</feature>
<proteinExistence type="predicted"/>
<dbReference type="InterPro" id="IPR010985">
    <property type="entry name" value="Ribbon_hlx_hlx"/>
</dbReference>
<feature type="region of interest" description="Disordered" evidence="1">
    <location>
        <begin position="1"/>
        <end position="53"/>
    </location>
</feature>